<dbReference type="EMBL" id="KV441416">
    <property type="protein sequence ID" value="OAF54748.1"/>
    <property type="molecule type" value="Genomic_DNA"/>
</dbReference>
<evidence type="ECO:0000313" key="1">
    <source>
        <dbReference type="EMBL" id="OAF54748.1"/>
    </source>
</evidence>
<gene>
    <name evidence="1" type="ORF">VC83_08939</name>
</gene>
<name>A0A176ZY04_9PEZI</name>
<reference evidence="1" key="1">
    <citation type="submission" date="2016-03" db="EMBL/GenBank/DDBJ databases">
        <title>Updated assembly of Pseudogymnoascus destructans, the fungus causing white-nose syndrome of bats.</title>
        <authorList>
            <person name="Palmer J.M."/>
            <person name="Drees K.P."/>
            <person name="Foster J.T."/>
            <person name="Lindner D.L."/>
        </authorList>
    </citation>
    <scope>NUCLEOTIDE SEQUENCE [LARGE SCALE GENOMIC DNA]</scope>
    <source>
        <strain evidence="1">20631-21</strain>
    </source>
</reference>
<protein>
    <submittedName>
        <fullName evidence="1">Uncharacterized protein</fullName>
    </submittedName>
</protein>
<organism evidence="1">
    <name type="scientific">Pseudogymnoascus destructans</name>
    <dbReference type="NCBI Taxonomy" id="655981"/>
    <lineage>
        <taxon>Eukaryota</taxon>
        <taxon>Fungi</taxon>
        <taxon>Dikarya</taxon>
        <taxon>Ascomycota</taxon>
        <taxon>Pezizomycotina</taxon>
        <taxon>Leotiomycetes</taxon>
        <taxon>Thelebolales</taxon>
        <taxon>Thelebolaceae</taxon>
        <taxon>Pseudogymnoascus</taxon>
    </lineage>
</organism>
<dbReference type="GeneID" id="36291977"/>
<dbReference type="OrthoDB" id="2520703at2759"/>
<dbReference type="Proteomes" id="UP000077154">
    <property type="component" value="Unassembled WGS sequence"/>
</dbReference>
<accession>A0A176ZY04</accession>
<dbReference type="RefSeq" id="XP_024320052.1">
    <property type="nucleotide sequence ID" value="XM_024472480.1"/>
</dbReference>
<proteinExistence type="predicted"/>
<dbReference type="AlphaFoldDB" id="A0A176ZY04"/>
<sequence>MFLPMFSLQKSRSIPQLEYHRGPHRKGGAGAYVCRSSNILTRHCSIPSPTVLSAQNDWRCCCHLRFEGGTREFPQAWERNDGLVSPIPPETVEEIEHMKTVEPAFADVGVHVSWEENLMGPFLYTAIPGGTPGLTVTCVPSAPQPLP</sequence>